<dbReference type="InterPro" id="IPR020845">
    <property type="entry name" value="AMP-binding_CS"/>
</dbReference>
<dbReference type="EMBL" id="LIAE01006717">
    <property type="protein sequence ID" value="PAV85854.1"/>
    <property type="molecule type" value="Genomic_DNA"/>
</dbReference>
<organism evidence="4 5">
    <name type="scientific">Diploscapter pachys</name>
    <dbReference type="NCBI Taxonomy" id="2018661"/>
    <lineage>
        <taxon>Eukaryota</taxon>
        <taxon>Metazoa</taxon>
        <taxon>Ecdysozoa</taxon>
        <taxon>Nematoda</taxon>
        <taxon>Chromadorea</taxon>
        <taxon>Rhabditida</taxon>
        <taxon>Rhabditina</taxon>
        <taxon>Rhabditomorpha</taxon>
        <taxon>Rhabditoidea</taxon>
        <taxon>Rhabditidae</taxon>
        <taxon>Diploscapter</taxon>
    </lineage>
</organism>
<dbReference type="SUPFAM" id="SSF56801">
    <property type="entry name" value="Acetyl-CoA synthetase-like"/>
    <property type="match status" value="1"/>
</dbReference>
<dbReference type="OrthoDB" id="10253115at2759"/>
<evidence type="ECO:0000313" key="5">
    <source>
        <dbReference type="Proteomes" id="UP000218231"/>
    </source>
</evidence>
<dbReference type="InterPro" id="IPR000873">
    <property type="entry name" value="AMP-dep_synth/lig_dom"/>
</dbReference>
<dbReference type="FunFam" id="3.40.50.12780:FF:000003">
    <property type="entry name" value="Long-chain-fatty-acid--CoA ligase FadD"/>
    <property type="match status" value="1"/>
</dbReference>
<gene>
    <name evidence="4" type="ORF">WR25_09119</name>
</gene>
<name>A0A2A2LI44_9BILA</name>
<proteinExistence type="inferred from homology"/>
<feature type="compositionally biased region" description="Polar residues" evidence="2">
    <location>
        <begin position="22"/>
        <end position="36"/>
    </location>
</feature>
<feature type="domain" description="AMP-dependent synthetase/ligase" evidence="3">
    <location>
        <begin position="57"/>
        <end position="446"/>
    </location>
</feature>
<dbReference type="GO" id="GO:0031956">
    <property type="term" value="F:medium-chain fatty acid-CoA ligase activity"/>
    <property type="evidence" value="ECO:0007669"/>
    <property type="project" value="TreeGrafter"/>
</dbReference>
<dbReference type="PANTHER" id="PTHR43201:SF24">
    <property type="entry name" value="AMP-BINDING DOMAIN-CONTAINING PROTEIN"/>
    <property type="match status" value="1"/>
</dbReference>
<dbReference type="Gene3D" id="3.40.50.12780">
    <property type="entry name" value="N-terminal domain of ligase-like"/>
    <property type="match status" value="1"/>
</dbReference>
<dbReference type="Proteomes" id="UP000218231">
    <property type="component" value="Unassembled WGS sequence"/>
</dbReference>
<dbReference type="AlphaFoldDB" id="A0A2A2LI44"/>
<dbReference type="Pfam" id="PF00501">
    <property type="entry name" value="AMP-binding"/>
    <property type="match status" value="1"/>
</dbReference>
<dbReference type="STRING" id="2018661.A0A2A2LI44"/>
<evidence type="ECO:0000256" key="2">
    <source>
        <dbReference type="SAM" id="MobiDB-lite"/>
    </source>
</evidence>
<evidence type="ECO:0000259" key="3">
    <source>
        <dbReference type="Pfam" id="PF00501"/>
    </source>
</evidence>
<dbReference type="GO" id="GO:0006631">
    <property type="term" value="P:fatty acid metabolic process"/>
    <property type="evidence" value="ECO:0007669"/>
    <property type="project" value="TreeGrafter"/>
</dbReference>
<protein>
    <recommendedName>
        <fullName evidence="3">AMP-dependent synthetase/ligase domain-containing protein</fullName>
    </recommendedName>
</protein>
<dbReference type="InterPro" id="IPR042099">
    <property type="entry name" value="ANL_N_sf"/>
</dbReference>
<comment type="similarity">
    <text evidence="1">Belongs to the ATP-dependent AMP-binding enzyme family.</text>
</comment>
<feature type="region of interest" description="Disordered" evidence="2">
    <location>
        <begin position="17"/>
        <end position="36"/>
    </location>
</feature>
<reference evidence="4 5" key="1">
    <citation type="journal article" date="2017" name="Curr. Biol.">
        <title>Genome architecture and evolution of a unichromosomal asexual nematode.</title>
        <authorList>
            <person name="Fradin H."/>
            <person name="Zegar C."/>
            <person name="Gutwein M."/>
            <person name="Lucas J."/>
            <person name="Kovtun M."/>
            <person name="Corcoran D."/>
            <person name="Baugh L.R."/>
            <person name="Kiontke K."/>
            <person name="Gunsalus K."/>
            <person name="Fitch D.H."/>
            <person name="Piano F."/>
        </authorList>
    </citation>
    <scope>NUCLEOTIDE SEQUENCE [LARGE SCALE GENOMIC DNA]</scope>
    <source>
        <strain evidence="4">PF1309</strain>
    </source>
</reference>
<evidence type="ECO:0000256" key="1">
    <source>
        <dbReference type="ARBA" id="ARBA00006432"/>
    </source>
</evidence>
<dbReference type="PANTHER" id="PTHR43201">
    <property type="entry name" value="ACYL-COA SYNTHETASE"/>
    <property type="match status" value="1"/>
</dbReference>
<evidence type="ECO:0000313" key="4">
    <source>
        <dbReference type="EMBL" id="PAV85854.1"/>
    </source>
</evidence>
<accession>A0A2A2LI44</accession>
<comment type="caution">
    <text evidence="4">The sequence shown here is derived from an EMBL/GenBank/DDBJ whole genome shotgun (WGS) entry which is preliminary data.</text>
</comment>
<keyword evidence="5" id="KW-1185">Reference proteome</keyword>
<dbReference type="PROSITE" id="PS00455">
    <property type="entry name" value="AMP_BINDING"/>
    <property type="match status" value="1"/>
</dbReference>
<sequence>MAHKFLGHFGNRFARSAHRQKNSLQSTRPAPDSSQLSYAHGISDVPLLYQTVGETLRKTADRLPDQDFMIFREQNVRRSFSQARLVGAGLLDLGLRPGDRVGVWGNNYYEWVLMQFATAMAGLVQVNINPAYKPEELTFALKKVGVRCIVTPKQHKHCTFIKDLVETVPEIALGRPGIGRVHTYKLPEFEHVIVVGEKNPIPGAWQFNDLINGVGSDAKRLLEETENRVRPDDPVNIQFTSGTTGFPKAATLTHHNVVNNGYFIGLRTGWNKQFNRLCLPNPLYHCFGCVIGVMNAVNHGQTCVFPSQSYDPVKVLEAIEMEKCTFLYGTPTMFIDVLSRLDEKKFDVSSLKGAFMAGAPCPQALCEKLVNDINAKDIYILYGTTELSPVVSMSETEKDAFDRIKSVGTALPHVELLIVDENGVAVKRGEKGELWARGYMTMLGYYNDEEKTRKEISSDRWYRTGDTALMNPDGTLSIVGRMKDMVCRGGENVYPTEIEQFIFKLEGVADVQVGIFFLHQSFFPFKMTYLKTNSEIYPIIQKRI</sequence>